<feature type="compositionally biased region" description="Low complexity" evidence="2">
    <location>
        <begin position="213"/>
        <end position="228"/>
    </location>
</feature>
<dbReference type="InterPro" id="IPR024930">
    <property type="entry name" value="Skp_dom_sf"/>
</dbReference>
<organism evidence="4 5">
    <name type="scientific">Paracoccus limosus</name>
    <dbReference type="NCBI Taxonomy" id="913252"/>
    <lineage>
        <taxon>Bacteria</taxon>
        <taxon>Pseudomonadati</taxon>
        <taxon>Pseudomonadota</taxon>
        <taxon>Alphaproteobacteria</taxon>
        <taxon>Rhodobacterales</taxon>
        <taxon>Paracoccaceae</taxon>
        <taxon>Paracoccus</taxon>
    </lineage>
</organism>
<feature type="compositionally biased region" description="Pro residues" evidence="2">
    <location>
        <begin position="236"/>
        <end position="248"/>
    </location>
</feature>
<evidence type="ECO:0000256" key="3">
    <source>
        <dbReference type="SAM" id="SignalP"/>
    </source>
</evidence>
<evidence type="ECO:0000256" key="2">
    <source>
        <dbReference type="SAM" id="MobiDB-lite"/>
    </source>
</evidence>
<feature type="region of interest" description="Disordered" evidence="2">
    <location>
        <begin position="201"/>
        <end position="248"/>
    </location>
</feature>
<feature type="chain" id="PRO_5032352863" evidence="3">
    <location>
        <begin position="22"/>
        <end position="248"/>
    </location>
</feature>
<dbReference type="Pfam" id="PF03938">
    <property type="entry name" value="OmpH"/>
    <property type="match status" value="1"/>
</dbReference>
<sequence length="248" mass="26177">MRVRAAIAILLAAALPLAAQEAGPDAIEAPGLGPARGIGKAAAGGALLVDTPQDQSAAPILTIDPQLLFLHSAWGQRVNTSVNAEGERIEAENERLAAQFSREEQELTDLRRSLPADEFRRRADDFDKRVVEIRRERDGLLRTLDARVESERSAFFRAALPILAQLMKERGAQVVLDQNAIFVAAQAVDVTDDLVARLDREIGAGPATPPGPDAGDAAPGDAPGPDAGSDTSPTTAPVPPEKPTPPAQ</sequence>
<dbReference type="OrthoDB" id="7868372at2"/>
<reference evidence="4 5" key="1">
    <citation type="submission" date="2019-11" db="EMBL/GenBank/DDBJ databases">
        <authorList>
            <person name="Dong K."/>
        </authorList>
    </citation>
    <scope>NUCLEOTIDE SEQUENCE [LARGE SCALE GENOMIC DNA]</scope>
    <source>
        <strain evidence="4 5">JCM 17370</strain>
    </source>
</reference>
<evidence type="ECO:0000256" key="1">
    <source>
        <dbReference type="SAM" id="Coils"/>
    </source>
</evidence>
<feature type="coiled-coil region" evidence="1">
    <location>
        <begin position="86"/>
        <end position="136"/>
    </location>
</feature>
<evidence type="ECO:0000313" key="5">
    <source>
        <dbReference type="Proteomes" id="UP000442533"/>
    </source>
</evidence>
<keyword evidence="5" id="KW-1185">Reference proteome</keyword>
<dbReference type="AlphaFoldDB" id="A0A844H6P4"/>
<dbReference type="Proteomes" id="UP000442533">
    <property type="component" value="Unassembled WGS sequence"/>
</dbReference>
<dbReference type="EMBL" id="WMIF01000020">
    <property type="protein sequence ID" value="MTH35685.1"/>
    <property type="molecule type" value="Genomic_DNA"/>
</dbReference>
<feature type="signal peptide" evidence="3">
    <location>
        <begin position="1"/>
        <end position="21"/>
    </location>
</feature>
<name>A0A844H6P4_9RHOB</name>
<keyword evidence="3" id="KW-0732">Signal</keyword>
<dbReference type="RefSeq" id="WP_155065232.1">
    <property type="nucleotide sequence ID" value="NZ_WMIF01000020.1"/>
</dbReference>
<dbReference type="SUPFAM" id="SSF111384">
    <property type="entry name" value="OmpH-like"/>
    <property type="match status" value="1"/>
</dbReference>
<dbReference type="InterPro" id="IPR005632">
    <property type="entry name" value="Chaperone_Skp"/>
</dbReference>
<comment type="caution">
    <text evidence="4">The sequence shown here is derived from an EMBL/GenBank/DDBJ whole genome shotgun (WGS) entry which is preliminary data.</text>
</comment>
<dbReference type="Gene3D" id="3.30.910.20">
    <property type="entry name" value="Skp domain"/>
    <property type="match status" value="1"/>
</dbReference>
<gene>
    <name evidence="4" type="ORF">GL279_13840</name>
</gene>
<protein>
    <submittedName>
        <fullName evidence="4">OmpH family outer membrane protein</fullName>
    </submittedName>
</protein>
<keyword evidence="1" id="KW-0175">Coiled coil</keyword>
<evidence type="ECO:0000313" key="4">
    <source>
        <dbReference type="EMBL" id="MTH35685.1"/>
    </source>
</evidence>
<dbReference type="GO" id="GO:0051082">
    <property type="term" value="F:unfolded protein binding"/>
    <property type="evidence" value="ECO:0007669"/>
    <property type="project" value="InterPro"/>
</dbReference>
<accession>A0A844H6P4</accession>
<dbReference type="SMART" id="SM00935">
    <property type="entry name" value="OmpH"/>
    <property type="match status" value="1"/>
</dbReference>
<proteinExistence type="predicted"/>